<evidence type="ECO:0008006" key="4">
    <source>
        <dbReference type="Google" id="ProtNLM"/>
    </source>
</evidence>
<feature type="signal peptide" evidence="1">
    <location>
        <begin position="1"/>
        <end position="17"/>
    </location>
</feature>
<evidence type="ECO:0000313" key="3">
    <source>
        <dbReference type="Proteomes" id="UP000198858"/>
    </source>
</evidence>
<name>A0A1H1RLA6_9FLAO</name>
<dbReference type="EMBL" id="LT629745">
    <property type="protein sequence ID" value="SDS35759.1"/>
    <property type="molecule type" value="Genomic_DNA"/>
</dbReference>
<sequence length="120" mass="13799">MKNYFFILVLGICVSCAETQMSPAMTAQKVVESFYSKDNSQLKKYTTSASYETFLSVQDMFESQNSSASNFKVLDESMDDKTAWVKFSTNFEDNPETFKLIQEDGMWKVTETDVREKSPF</sequence>
<dbReference type="RefSeq" id="WP_089663483.1">
    <property type="nucleotide sequence ID" value="NZ_LT629745.1"/>
</dbReference>
<reference evidence="2 3" key="1">
    <citation type="submission" date="2016-10" db="EMBL/GenBank/DDBJ databases">
        <authorList>
            <person name="Varghese N."/>
            <person name="Submissions S."/>
        </authorList>
    </citation>
    <scope>NUCLEOTIDE SEQUENCE [LARGE SCALE GENOMIC DNA]</scope>
    <source>
        <strain evidence="2 3">Mar_2010_102</strain>
    </source>
</reference>
<dbReference type="STRING" id="1250231.SAMN04488552_2915"/>
<feature type="chain" id="PRO_5009258986" description="DUF4878 domain-containing protein" evidence="1">
    <location>
        <begin position="18"/>
        <end position="120"/>
    </location>
</feature>
<dbReference type="Gene3D" id="3.10.450.50">
    <property type="match status" value="1"/>
</dbReference>
<dbReference type="AlphaFoldDB" id="A0A1H1RLA6"/>
<evidence type="ECO:0000256" key="1">
    <source>
        <dbReference type="SAM" id="SignalP"/>
    </source>
</evidence>
<gene>
    <name evidence="2" type="ORF">SAMN04488552_2915</name>
</gene>
<dbReference type="Proteomes" id="UP000198858">
    <property type="component" value="Chromosome I"/>
</dbReference>
<proteinExistence type="predicted"/>
<protein>
    <recommendedName>
        <fullName evidence="4">DUF4878 domain-containing protein</fullName>
    </recommendedName>
</protein>
<keyword evidence="3" id="KW-1185">Reference proteome</keyword>
<evidence type="ECO:0000313" key="2">
    <source>
        <dbReference type="EMBL" id="SDS35759.1"/>
    </source>
</evidence>
<organism evidence="2 3">
    <name type="scientific">Christiangramia echinicola</name>
    <dbReference type="NCBI Taxonomy" id="279359"/>
    <lineage>
        <taxon>Bacteria</taxon>
        <taxon>Pseudomonadati</taxon>
        <taxon>Bacteroidota</taxon>
        <taxon>Flavobacteriia</taxon>
        <taxon>Flavobacteriales</taxon>
        <taxon>Flavobacteriaceae</taxon>
        <taxon>Christiangramia</taxon>
    </lineage>
</organism>
<accession>A0A1H1RLA6</accession>
<keyword evidence="1" id="KW-0732">Signal</keyword>